<name>A0A6C0KWY0_9ZZZZ</name>
<dbReference type="Pfam" id="PF00535">
    <property type="entry name" value="Glycos_transf_2"/>
    <property type="match status" value="1"/>
</dbReference>
<feature type="domain" description="Glycosyltransferase 2-like" evidence="1">
    <location>
        <begin position="5"/>
        <end position="111"/>
    </location>
</feature>
<evidence type="ECO:0000313" key="2">
    <source>
        <dbReference type="EMBL" id="QHU22099.1"/>
    </source>
</evidence>
<dbReference type="Gene3D" id="3.90.550.10">
    <property type="entry name" value="Spore Coat Polysaccharide Biosynthesis Protein SpsA, Chain A"/>
    <property type="match status" value="1"/>
</dbReference>
<reference evidence="2" key="1">
    <citation type="journal article" date="2020" name="Nature">
        <title>Giant virus diversity and host interactions through global metagenomics.</title>
        <authorList>
            <person name="Schulz F."/>
            <person name="Roux S."/>
            <person name="Paez-Espino D."/>
            <person name="Jungbluth S."/>
            <person name="Walsh D.A."/>
            <person name="Denef V.J."/>
            <person name="McMahon K.D."/>
            <person name="Konstantinidis K.T."/>
            <person name="Eloe-Fadrosh E.A."/>
            <person name="Kyrpides N.C."/>
            <person name="Woyke T."/>
        </authorList>
    </citation>
    <scope>NUCLEOTIDE SEQUENCE</scope>
    <source>
        <strain evidence="2">GVMAG-S-3300013286-35</strain>
    </source>
</reference>
<sequence length="239" mass="28049">MSLTIAIPTLRRYEKFLQYSLPKYLQIQCVKTILIGDETGEDNYKIRKQDWSQDEKFQFITNSERLGAYNNKLNLLYRTETDWVALIDSDNEVDEAYFTALHTYWNQNGIDEKSVYMPSNTVKVFDDESEIKANSNEFAGHKINSKNWNSFLQTGHSANYLVNIGNCVFHRNAVHAFPEIDVKDVMLEVKKMNKALIENGYTLIFVPNMVYKHRVHANSYYLSFKDDMDLCDRTTNWYI</sequence>
<dbReference type="EMBL" id="MN740996">
    <property type="protein sequence ID" value="QHU22099.1"/>
    <property type="molecule type" value="Genomic_DNA"/>
</dbReference>
<accession>A0A6C0KWY0</accession>
<proteinExistence type="predicted"/>
<dbReference type="AlphaFoldDB" id="A0A6C0KWY0"/>
<organism evidence="2">
    <name type="scientific">viral metagenome</name>
    <dbReference type="NCBI Taxonomy" id="1070528"/>
    <lineage>
        <taxon>unclassified sequences</taxon>
        <taxon>metagenomes</taxon>
        <taxon>organismal metagenomes</taxon>
    </lineage>
</organism>
<dbReference type="InterPro" id="IPR029044">
    <property type="entry name" value="Nucleotide-diphossugar_trans"/>
</dbReference>
<dbReference type="SUPFAM" id="SSF53448">
    <property type="entry name" value="Nucleotide-diphospho-sugar transferases"/>
    <property type="match status" value="1"/>
</dbReference>
<evidence type="ECO:0000259" key="1">
    <source>
        <dbReference type="Pfam" id="PF00535"/>
    </source>
</evidence>
<protein>
    <recommendedName>
        <fullName evidence="1">Glycosyltransferase 2-like domain-containing protein</fullName>
    </recommendedName>
</protein>
<dbReference type="InterPro" id="IPR001173">
    <property type="entry name" value="Glyco_trans_2-like"/>
</dbReference>